<evidence type="ECO:0000256" key="2">
    <source>
        <dbReference type="SAM" id="SignalP"/>
    </source>
</evidence>
<feature type="compositionally biased region" description="Low complexity" evidence="1">
    <location>
        <begin position="208"/>
        <end position="217"/>
    </location>
</feature>
<dbReference type="AlphaFoldDB" id="A0A2T3N339"/>
<proteinExistence type="predicted"/>
<reference evidence="3 4" key="1">
    <citation type="submission" date="2018-03" db="EMBL/GenBank/DDBJ databases">
        <title>Whole genome sequencing of Histamine producing bacteria.</title>
        <authorList>
            <person name="Butler K."/>
        </authorList>
    </citation>
    <scope>NUCLEOTIDE SEQUENCE [LARGE SCALE GENOMIC DNA]</scope>
    <source>
        <strain evidence="3 4">DSM 16190</strain>
    </source>
</reference>
<protein>
    <submittedName>
        <fullName evidence="3">Uncharacterized protein</fullName>
    </submittedName>
</protein>
<dbReference type="Proteomes" id="UP000240904">
    <property type="component" value="Unassembled WGS sequence"/>
</dbReference>
<dbReference type="EMBL" id="PYMC01000002">
    <property type="protein sequence ID" value="PSW06796.1"/>
    <property type="molecule type" value="Genomic_DNA"/>
</dbReference>
<organism evidence="3 4">
    <name type="scientific">Photobacterium lipolyticum</name>
    <dbReference type="NCBI Taxonomy" id="266810"/>
    <lineage>
        <taxon>Bacteria</taxon>
        <taxon>Pseudomonadati</taxon>
        <taxon>Pseudomonadota</taxon>
        <taxon>Gammaproteobacteria</taxon>
        <taxon>Vibrionales</taxon>
        <taxon>Vibrionaceae</taxon>
        <taxon>Photobacterium</taxon>
    </lineage>
</organism>
<feature type="signal peptide" evidence="2">
    <location>
        <begin position="1"/>
        <end position="21"/>
    </location>
</feature>
<dbReference type="RefSeq" id="WP_107282159.1">
    <property type="nucleotide sequence ID" value="NZ_PYMC01000002.1"/>
</dbReference>
<feature type="chain" id="PRO_5015518323" evidence="2">
    <location>
        <begin position="22"/>
        <end position="370"/>
    </location>
</feature>
<feature type="region of interest" description="Disordered" evidence="1">
    <location>
        <begin position="111"/>
        <end position="130"/>
    </location>
</feature>
<dbReference type="OrthoDB" id="7033818at2"/>
<evidence type="ECO:0000313" key="3">
    <source>
        <dbReference type="EMBL" id="PSW06796.1"/>
    </source>
</evidence>
<sequence length="370" mass="42994">MKLKRTLRTLLISILSIIAFAAPSLGNEQLSQQEMLDMLDQLDQLDRMDFLDALDRANDCISSRNYRCAERHLAEAAKYANGKTDKAEILIAKRDLGNERDLEAKEIAMAKQRKREAERRERERRREEERLRRLAWEEEDAADDTLIMSTFMQGLNQGLADMAERNAQRNLEINTAIRQANTLREQQERDYIEAQRKAQEKEAEWQRKQQQQLAQQRDQAEQQRRAEADRRRQLELARQREAEKLARQREKERQKQEKDRQRQAEKLAKEQAERAYLSKLLSGTRLGAMKCYGEIHVGGQLPKIKPKAVECVDVHYRVSCPTTARSTTGVLDYFTSFDMGCFGDTDKLSSDLGCKAEELRVTAQKVTKCN</sequence>
<evidence type="ECO:0000313" key="4">
    <source>
        <dbReference type="Proteomes" id="UP000240904"/>
    </source>
</evidence>
<keyword evidence="4" id="KW-1185">Reference proteome</keyword>
<gene>
    <name evidence="3" type="ORF">C9I89_04540</name>
</gene>
<feature type="region of interest" description="Disordered" evidence="1">
    <location>
        <begin position="203"/>
        <end position="267"/>
    </location>
</feature>
<feature type="compositionally biased region" description="Basic and acidic residues" evidence="1">
    <location>
        <begin position="115"/>
        <end position="130"/>
    </location>
</feature>
<accession>A0A2T3N339</accession>
<evidence type="ECO:0000256" key="1">
    <source>
        <dbReference type="SAM" id="MobiDB-lite"/>
    </source>
</evidence>
<feature type="compositionally biased region" description="Basic and acidic residues" evidence="1">
    <location>
        <begin position="218"/>
        <end position="267"/>
    </location>
</feature>
<comment type="caution">
    <text evidence="3">The sequence shown here is derived from an EMBL/GenBank/DDBJ whole genome shotgun (WGS) entry which is preliminary data.</text>
</comment>
<name>A0A2T3N339_9GAMM</name>
<keyword evidence="2" id="KW-0732">Signal</keyword>